<reference evidence="2 3" key="1">
    <citation type="submission" date="2018-03" db="EMBL/GenBank/DDBJ databases">
        <title>Genomic Encyclopedia of Type Strains, Phase III (KMG-III): the genomes of soil and plant-associated and newly described type strains.</title>
        <authorList>
            <person name="Whitman W."/>
        </authorList>
    </citation>
    <scope>NUCLEOTIDE SEQUENCE [LARGE SCALE GENOMIC DNA]</scope>
    <source>
        <strain evidence="2 3">CGMCC 4.7097</strain>
    </source>
</reference>
<evidence type="ECO:0000313" key="3">
    <source>
        <dbReference type="Proteomes" id="UP000241118"/>
    </source>
</evidence>
<evidence type="ECO:0000313" key="2">
    <source>
        <dbReference type="EMBL" id="PSL53319.1"/>
    </source>
</evidence>
<protein>
    <submittedName>
        <fullName evidence="2">CubicO group peptidase (Beta-lactamase class C family)</fullName>
    </submittedName>
</protein>
<dbReference type="PANTHER" id="PTHR43283">
    <property type="entry name" value="BETA-LACTAMASE-RELATED"/>
    <property type="match status" value="1"/>
</dbReference>
<proteinExistence type="predicted"/>
<name>A0A2P8I4C8_SACCR</name>
<dbReference type="SUPFAM" id="SSF56601">
    <property type="entry name" value="beta-lactamase/transpeptidase-like"/>
    <property type="match status" value="1"/>
</dbReference>
<dbReference type="Pfam" id="PF00144">
    <property type="entry name" value="Beta-lactamase"/>
    <property type="match status" value="1"/>
</dbReference>
<dbReference type="AlphaFoldDB" id="A0A2P8I4C8"/>
<dbReference type="EMBL" id="PYAX01000009">
    <property type="protein sequence ID" value="PSL53319.1"/>
    <property type="molecule type" value="Genomic_DNA"/>
</dbReference>
<dbReference type="InterPro" id="IPR012338">
    <property type="entry name" value="Beta-lactam/transpept-like"/>
</dbReference>
<comment type="caution">
    <text evidence="2">The sequence shown here is derived from an EMBL/GenBank/DDBJ whole genome shotgun (WGS) entry which is preliminary data.</text>
</comment>
<feature type="domain" description="Beta-lactamase-related" evidence="1">
    <location>
        <begin position="13"/>
        <end position="324"/>
    </location>
</feature>
<dbReference type="Proteomes" id="UP000241118">
    <property type="component" value="Unassembled WGS sequence"/>
</dbReference>
<accession>A0A2P8I4C8</accession>
<gene>
    <name evidence="2" type="ORF">B0I31_109109</name>
</gene>
<organism evidence="2 3">
    <name type="scientific">Saccharothrix carnea</name>
    <dbReference type="NCBI Taxonomy" id="1280637"/>
    <lineage>
        <taxon>Bacteria</taxon>
        <taxon>Bacillati</taxon>
        <taxon>Actinomycetota</taxon>
        <taxon>Actinomycetes</taxon>
        <taxon>Pseudonocardiales</taxon>
        <taxon>Pseudonocardiaceae</taxon>
        <taxon>Saccharothrix</taxon>
    </lineage>
</organism>
<keyword evidence="3" id="KW-1185">Reference proteome</keyword>
<dbReference type="OrthoDB" id="262125at2"/>
<dbReference type="InterPro" id="IPR050789">
    <property type="entry name" value="Diverse_Enzym_Activities"/>
</dbReference>
<evidence type="ECO:0000259" key="1">
    <source>
        <dbReference type="Pfam" id="PF00144"/>
    </source>
</evidence>
<dbReference type="InterPro" id="IPR001466">
    <property type="entry name" value="Beta-lactam-related"/>
</dbReference>
<sequence>MSSDDLSDRFERAARGNDVTGAQLAVLRQGELRTFELGEREHGTGEPMSGSTKVPVGSITKTFTTTLLMALVSDGDLDLDAPVAEYLPEMHRISGDLVDLLTTRHLLSHTGGLAADYAGPAEADHFPLGGCFLDTLQRPGVGFSYSNLGYVLAGHLVEALTGMTWWEAMRAIVLKPMGITAASIVAPDRSPSAPSVATGHAVNRARGLVRTVEQTLEPAEAPAGALALSASDLVALGRMHLRPEHGGTAAGPVGQAELAEMRRPVPSADPFGLADGWALGLALFRGGATTWLGHDGMADGTSCYLRVDPTGGTVIALTTNSGSGSAMWRDLCAELRPTGLHIGAHHALTGAERRTAPPRDCVGEYVNGDTVYSAVIRGDHVSLVVDGDSAATLTLYEGLVFSVTDVTTGEQGYAGRFLRNARDGRVDRIQIGGRVAAKRRRAREAA</sequence>
<dbReference type="Gene3D" id="3.40.710.10">
    <property type="entry name" value="DD-peptidase/beta-lactamase superfamily"/>
    <property type="match status" value="1"/>
</dbReference>
<dbReference type="RefSeq" id="WP_106618041.1">
    <property type="nucleotide sequence ID" value="NZ_PYAX01000009.1"/>
</dbReference>